<dbReference type="OrthoDB" id="5850996at2759"/>
<accession>A0A7T8GTH0</accession>
<dbReference type="EMBL" id="CP045901">
    <property type="protein sequence ID" value="QQP37518.1"/>
    <property type="molecule type" value="Genomic_DNA"/>
</dbReference>
<keyword evidence="3" id="KW-1185">Reference proteome</keyword>
<evidence type="ECO:0000313" key="3">
    <source>
        <dbReference type="Proteomes" id="UP000595437"/>
    </source>
</evidence>
<feature type="compositionally biased region" description="Basic residues" evidence="1">
    <location>
        <begin position="1"/>
        <end position="10"/>
    </location>
</feature>
<evidence type="ECO:0000256" key="1">
    <source>
        <dbReference type="SAM" id="MobiDB-lite"/>
    </source>
</evidence>
<evidence type="ECO:0000313" key="2">
    <source>
        <dbReference type="EMBL" id="QQP37518.1"/>
    </source>
</evidence>
<proteinExistence type="predicted"/>
<protein>
    <submittedName>
        <fullName evidence="2">Uncharacterized protein</fullName>
    </submittedName>
</protein>
<feature type="non-terminal residue" evidence="2">
    <location>
        <position position="123"/>
    </location>
</feature>
<sequence length="123" mass="13651">MPVLAKKRNVSRNTVSKGRQGAQHHILQVQPGPFVDREDEGGQIEEVQKVLNSLKSGTSPPLKFFSDEKIFTVDRCSNCQNDRWLANTKKEVPKSFQTKNPASVMVLGVVSTAGDVLVHFFKA</sequence>
<feature type="region of interest" description="Disordered" evidence="1">
    <location>
        <begin position="1"/>
        <end position="23"/>
    </location>
</feature>
<gene>
    <name evidence="2" type="ORF">FKW44_017806</name>
</gene>
<dbReference type="AlphaFoldDB" id="A0A7T8GTH0"/>
<reference evidence="3" key="1">
    <citation type="submission" date="2021-01" db="EMBL/GenBank/DDBJ databases">
        <title>Caligus Genome Assembly.</title>
        <authorList>
            <person name="Gallardo-Escarate C."/>
        </authorList>
    </citation>
    <scope>NUCLEOTIDE SEQUENCE [LARGE SCALE GENOMIC DNA]</scope>
</reference>
<dbReference type="Proteomes" id="UP000595437">
    <property type="component" value="Chromosome 12"/>
</dbReference>
<organism evidence="2 3">
    <name type="scientific">Caligus rogercresseyi</name>
    <name type="common">Sea louse</name>
    <dbReference type="NCBI Taxonomy" id="217165"/>
    <lineage>
        <taxon>Eukaryota</taxon>
        <taxon>Metazoa</taxon>
        <taxon>Ecdysozoa</taxon>
        <taxon>Arthropoda</taxon>
        <taxon>Crustacea</taxon>
        <taxon>Multicrustacea</taxon>
        <taxon>Hexanauplia</taxon>
        <taxon>Copepoda</taxon>
        <taxon>Siphonostomatoida</taxon>
        <taxon>Caligidae</taxon>
        <taxon>Caligus</taxon>
    </lineage>
</organism>
<name>A0A7T8GTH0_CALRO</name>